<evidence type="ECO:0000313" key="2">
    <source>
        <dbReference type="EMBL" id="KLN35303.1"/>
    </source>
</evidence>
<dbReference type="AlphaFoldDB" id="A0A0H2KQ54"/>
<name>A0A0H2KQ54_9MICO</name>
<dbReference type="InterPro" id="IPR013321">
    <property type="entry name" value="Arc_rbn_hlx_hlx"/>
</dbReference>
<reference evidence="2 3" key="1">
    <citation type="submission" date="2014-05" db="EMBL/GenBank/DDBJ databases">
        <title>Cellulosimicrobium funkei U11 genome.</title>
        <authorList>
            <person name="Hu C."/>
            <person name="Gong Y."/>
            <person name="Wan W."/>
            <person name="Jiang M."/>
        </authorList>
    </citation>
    <scope>NUCLEOTIDE SEQUENCE [LARGE SCALE GENOMIC DNA]</scope>
    <source>
        <strain evidence="2 3">U11</strain>
    </source>
</reference>
<sequence length="184" mass="18563">MDLTPYVDDLQNRLAAAADAAGDDGRRLAERLTAPLDAAVRLVLLDALSDAAGEISAELAPGSVDVRLRGGAPEFVVAAPAPAAPPTAPGEPAYGVAPASAATPAAPPAVGPADVESGATTRTTLRLPDHLKTQAETAAARDGVSVNTWLVRAVAAALEQSTGRPAAQARPQPRGSARVTGWVR</sequence>
<dbReference type="Gene3D" id="1.10.1220.10">
    <property type="entry name" value="Met repressor-like"/>
    <property type="match status" value="1"/>
</dbReference>
<keyword evidence="3" id="KW-1185">Reference proteome</keyword>
<dbReference type="PATRIC" id="fig|264251.5.peg.1569"/>
<gene>
    <name evidence="2" type="ORF">FB00_07715</name>
</gene>
<dbReference type="RefSeq" id="WP_047232288.1">
    <property type="nucleotide sequence ID" value="NZ_JNBQ01000005.1"/>
</dbReference>
<dbReference type="Proteomes" id="UP000035265">
    <property type="component" value="Unassembled WGS sequence"/>
</dbReference>
<dbReference type="SUPFAM" id="SSF47598">
    <property type="entry name" value="Ribbon-helix-helix"/>
    <property type="match status" value="1"/>
</dbReference>
<dbReference type="EMBL" id="JNBQ01000005">
    <property type="protein sequence ID" value="KLN35303.1"/>
    <property type="molecule type" value="Genomic_DNA"/>
</dbReference>
<comment type="caution">
    <text evidence="2">The sequence shown here is derived from an EMBL/GenBank/DDBJ whole genome shotgun (WGS) entry which is preliminary data.</text>
</comment>
<dbReference type="InterPro" id="IPR010985">
    <property type="entry name" value="Ribbon_hlx_hlx"/>
</dbReference>
<organism evidence="2 3">
    <name type="scientific">Cellulosimicrobium funkei</name>
    <dbReference type="NCBI Taxonomy" id="264251"/>
    <lineage>
        <taxon>Bacteria</taxon>
        <taxon>Bacillati</taxon>
        <taxon>Actinomycetota</taxon>
        <taxon>Actinomycetes</taxon>
        <taxon>Micrococcales</taxon>
        <taxon>Promicromonosporaceae</taxon>
        <taxon>Cellulosimicrobium</taxon>
    </lineage>
</organism>
<dbReference type="STRING" id="264251.FB00_07715"/>
<proteinExistence type="predicted"/>
<feature type="region of interest" description="Disordered" evidence="1">
    <location>
        <begin position="159"/>
        <end position="184"/>
    </location>
</feature>
<evidence type="ECO:0000313" key="3">
    <source>
        <dbReference type="Proteomes" id="UP000035265"/>
    </source>
</evidence>
<feature type="compositionally biased region" description="Low complexity" evidence="1">
    <location>
        <begin position="90"/>
        <end position="104"/>
    </location>
</feature>
<dbReference type="GO" id="GO:0006355">
    <property type="term" value="P:regulation of DNA-templated transcription"/>
    <property type="evidence" value="ECO:0007669"/>
    <property type="project" value="InterPro"/>
</dbReference>
<evidence type="ECO:0000256" key="1">
    <source>
        <dbReference type="SAM" id="MobiDB-lite"/>
    </source>
</evidence>
<protein>
    <recommendedName>
        <fullName evidence="4">Histidine kinase</fullName>
    </recommendedName>
</protein>
<feature type="region of interest" description="Disordered" evidence="1">
    <location>
        <begin position="83"/>
        <end position="128"/>
    </location>
</feature>
<accession>A0A0H2KQ54</accession>
<evidence type="ECO:0008006" key="4">
    <source>
        <dbReference type="Google" id="ProtNLM"/>
    </source>
</evidence>